<reference evidence="1" key="1">
    <citation type="journal article" date="2015" name="Nature">
        <title>Complex archaea that bridge the gap between prokaryotes and eukaryotes.</title>
        <authorList>
            <person name="Spang A."/>
            <person name="Saw J.H."/>
            <person name="Jorgensen S.L."/>
            <person name="Zaremba-Niedzwiedzka K."/>
            <person name="Martijn J."/>
            <person name="Lind A.E."/>
            <person name="van Eijk R."/>
            <person name="Schleper C."/>
            <person name="Guy L."/>
            <person name="Ettema T.J."/>
        </authorList>
    </citation>
    <scope>NUCLEOTIDE SEQUENCE</scope>
</reference>
<proteinExistence type="predicted"/>
<dbReference type="EMBL" id="LAZR01000313">
    <property type="protein sequence ID" value="KKN75236.1"/>
    <property type="molecule type" value="Genomic_DNA"/>
</dbReference>
<organism evidence="1">
    <name type="scientific">marine sediment metagenome</name>
    <dbReference type="NCBI Taxonomy" id="412755"/>
    <lineage>
        <taxon>unclassified sequences</taxon>
        <taxon>metagenomes</taxon>
        <taxon>ecological metagenomes</taxon>
    </lineage>
</organism>
<protein>
    <submittedName>
        <fullName evidence="1">Uncharacterized protein</fullName>
    </submittedName>
</protein>
<gene>
    <name evidence="1" type="ORF">LCGC14_0382350</name>
</gene>
<dbReference type="AlphaFoldDB" id="A0A0F9VP22"/>
<name>A0A0F9VP22_9ZZZZ</name>
<evidence type="ECO:0000313" key="1">
    <source>
        <dbReference type="EMBL" id="KKN75236.1"/>
    </source>
</evidence>
<comment type="caution">
    <text evidence="1">The sequence shown here is derived from an EMBL/GenBank/DDBJ whole genome shotgun (WGS) entry which is preliminary data.</text>
</comment>
<sequence length="145" mass="16128">MSDEARRLLEEAVEWRDKLAAHPESQEAWEALVGEDGCLDNEARAFLAQPEPAAREAAKPEHDRKELRCSRCWYRFCGSCSHNCPHCHPADTSLAAAALLAQGKALMEVQSAYENYECRRYTDTFAIKVIGEILARAALPPGEPA</sequence>
<accession>A0A0F9VP22</accession>